<name>A0A5B8VR33_9BACT</name>
<reference evidence="7 8" key="1">
    <citation type="journal article" date="2017" name="Int. J. Syst. Evol. Microbiol.">
        <title>Arachidicoccus ginsenosidivorans sp. nov., with ginsenoside-converting activity isolated from ginseng cultivating soil.</title>
        <authorList>
            <person name="Siddiqi M.Z."/>
            <person name="Aslam Z."/>
            <person name="Im W.T."/>
        </authorList>
    </citation>
    <scope>NUCLEOTIDE SEQUENCE [LARGE SCALE GENOMIC DNA]</scope>
    <source>
        <strain evidence="7 8">Gsoil 809</strain>
    </source>
</reference>
<dbReference type="GO" id="GO:0030416">
    <property type="term" value="P:methylamine metabolic process"/>
    <property type="evidence" value="ECO:0007669"/>
    <property type="project" value="InterPro"/>
</dbReference>
<evidence type="ECO:0000256" key="1">
    <source>
        <dbReference type="ARBA" id="ARBA00004141"/>
    </source>
</evidence>
<evidence type="ECO:0000313" key="8">
    <source>
        <dbReference type="Proteomes" id="UP000321291"/>
    </source>
</evidence>
<dbReference type="EMBL" id="CP042434">
    <property type="protein sequence ID" value="QEC73940.1"/>
    <property type="molecule type" value="Genomic_DNA"/>
</dbReference>
<accession>A0A5B8VR33</accession>
<organism evidence="7 8">
    <name type="scientific">Arachidicoccus ginsenosidivorans</name>
    <dbReference type="NCBI Taxonomy" id="496057"/>
    <lineage>
        <taxon>Bacteria</taxon>
        <taxon>Pseudomonadati</taxon>
        <taxon>Bacteroidota</taxon>
        <taxon>Chitinophagia</taxon>
        <taxon>Chitinophagales</taxon>
        <taxon>Chitinophagaceae</taxon>
        <taxon>Arachidicoccus</taxon>
    </lineage>
</organism>
<dbReference type="InterPro" id="IPR009908">
    <property type="entry name" value="Methylamine_util_MauE"/>
</dbReference>
<keyword evidence="4 5" id="KW-0472">Membrane</keyword>
<feature type="transmembrane region" description="Helical" evidence="5">
    <location>
        <begin position="31"/>
        <end position="49"/>
    </location>
</feature>
<dbReference type="KEGG" id="agi:FSB73_21995"/>
<feature type="domain" description="Methylamine utilisation protein MauE" evidence="6">
    <location>
        <begin position="12"/>
        <end position="115"/>
    </location>
</feature>
<dbReference type="GO" id="GO:0016020">
    <property type="term" value="C:membrane"/>
    <property type="evidence" value="ECO:0007669"/>
    <property type="project" value="UniProtKB-SubCell"/>
</dbReference>
<dbReference type="OrthoDB" id="680026at2"/>
<dbReference type="Proteomes" id="UP000321291">
    <property type="component" value="Chromosome"/>
</dbReference>
<dbReference type="Pfam" id="PF07291">
    <property type="entry name" value="MauE"/>
    <property type="match status" value="1"/>
</dbReference>
<dbReference type="AlphaFoldDB" id="A0A5B8VR33"/>
<gene>
    <name evidence="7" type="ORF">FSB73_21995</name>
</gene>
<keyword evidence="3 5" id="KW-1133">Transmembrane helix</keyword>
<evidence type="ECO:0000256" key="5">
    <source>
        <dbReference type="SAM" id="Phobius"/>
    </source>
</evidence>
<feature type="transmembrane region" description="Helical" evidence="5">
    <location>
        <begin position="56"/>
        <end position="79"/>
    </location>
</feature>
<keyword evidence="8" id="KW-1185">Reference proteome</keyword>
<dbReference type="RefSeq" id="WP_146787328.1">
    <property type="nucleotide sequence ID" value="NZ_CP042434.1"/>
</dbReference>
<protein>
    <recommendedName>
        <fullName evidence="6">Methylamine utilisation protein MauE domain-containing protein</fullName>
    </recommendedName>
</protein>
<evidence type="ECO:0000313" key="7">
    <source>
        <dbReference type="EMBL" id="QEC73940.1"/>
    </source>
</evidence>
<proteinExistence type="predicted"/>
<evidence type="ECO:0000256" key="4">
    <source>
        <dbReference type="ARBA" id="ARBA00023136"/>
    </source>
</evidence>
<feature type="transmembrane region" description="Helical" evidence="5">
    <location>
        <begin position="99"/>
        <end position="116"/>
    </location>
</feature>
<keyword evidence="2 5" id="KW-0812">Transmembrane</keyword>
<sequence length="140" mass="15665">MGVCCYEQADGFNVFAYQLAKQPLPSWSMPILQWAIPTVELLAVVLLSFPKSLKQGFMLSFLLMVAFTLYVGFGLAHVYSKVPCSCGGILNGAGWLEHLVFNICFTILAFLGWWLIRKNNEGTSDRSGKYPEHKIIKQAI</sequence>
<comment type="subcellular location">
    <subcellularLocation>
        <location evidence="1">Membrane</location>
        <topology evidence="1">Multi-pass membrane protein</topology>
    </subcellularLocation>
</comment>
<evidence type="ECO:0000256" key="3">
    <source>
        <dbReference type="ARBA" id="ARBA00022989"/>
    </source>
</evidence>
<evidence type="ECO:0000256" key="2">
    <source>
        <dbReference type="ARBA" id="ARBA00022692"/>
    </source>
</evidence>
<evidence type="ECO:0000259" key="6">
    <source>
        <dbReference type="Pfam" id="PF07291"/>
    </source>
</evidence>